<evidence type="ECO:0000256" key="4">
    <source>
        <dbReference type="ARBA" id="ARBA00022679"/>
    </source>
</evidence>
<evidence type="ECO:0000259" key="8">
    <source>
        <dbReference type="PROSITE" id="PS50237"/>
    </source>
</evidence>
<dbReference type="GO" id="GO:0061630">
    <property type="term" value="F:ubiquitin protein ligase activity"/>
    <property type="evidence" value="ECO:0007669"/>
    <property type="project" value="UniProtKB-EC"/>
</dbReference>
<keyword evidence="10" id="KW-1185">Reference proteome</keyword>
<comment type="pathway">
    <text evidence="2">Protein modification; protein ubiquitination.</text>
</comment>
<feature type="region of interest" description="Disordered" evidence="7">
    <location>
        <begin position="253"/>
        <end position="290"/>
    </location>
</feature>
<keyword evidence="5 6" id="KW-0833">Ubl conjugation pathway</keyword>
<dbReference type="GO" id="GO:0016567">
    <property type="term" value="P:protein ubiquitination"/>
    <property type="evidence" value="ECO:0007669"/>
    <property type="project" value="TreeGrafter"/>
</dbReference>
<feature type="active site" description="Glycyl thioester intermediate" evidence="6">
    <location>
        <position position="575"/>
    </location>
</feature>
<name>A0AAD1U4J7_EUPCR</name>
<dbReference type="InterPro" id="IPR050409">
    <property type="entry name" value="E3_ubiq-protein_ligase"/>
</dbReference>
<dbReference type="Gene3D" id="3.30.2160.10">
    <property type="entry name" value="Hect, E3 ligase catalytic domain"/>
    <property type="match status" value="1"/>
</dbReference>
<evidence type="ECO:0000256" key="1">
    <source>
        <dbReference type="ARBA" id="ARBA00000885"/>
    </source>
</evidence>
<evidence type="ECO:0000313" key="10">
    <source>
        <dbReference type="Proteomes" id="UP001295684"/>
    </source>
</evidence>
<dbReference type="SUPFAM" id="SSF56204">
    <property type="entry name" value="Hect, E3 ligase catalytic domain"/>
    <property type="match status" value="1"/>
</dbReference>
<protein>
    <recommendedName>
        <fullName evidence="3">HECT-type E3 ubiquitin transferase</fullName>
        <ecNumber evidence="3">2.3.2.26</ecNumber>
    </recommendedName>
</protein>
<comment type="catalytic activity">
    <reaction evidence="1">
        <text>S-ubiquitinyl-[E2 ubiquitin-conjugating enzyme]-L-cysteine + [acceptor protein]-L-lysine = [E2 ubiquitin-conjugating enzyme]-L-cysteine + N(6)-ubiquitinyl-[acceptor protein]-L-lysine.</text>
        <dbReference type="EC" id="2.3.2.26"/>
    </reaction>
</comment>
<evidence type="ECO:0000313" key="9">
    <source>
        <dbReference type="EMBL" id="CAI2361250.1"/>
    </source>
</evidence>
<dbReference type="AlphaFoldDB" id="A0AAD1U4J7"/>
<feature type="compositionally biased region" description="Basic and acidic residues" evidence="7">
    <location>
        <begin position="256"/>
        <end position="269"/>
    </location>
</feature>
<dbReference type="Gene3D" id="3.30.2410.10">
    <property type="entry name" value="Hect, E3 ligase catalytic domain"/>
    <property type="match status" value="1"/>
</dbReference>
<feature type="compositionally biased region" description="Polar residues" evidence="7">
    <location>
        <begin position="270"/>
        <end position="285"/>
    </location>
</feature>
<sequence>MGICWSKCCKRQFQEENELLINHNTVTIEPEPMKKSKLNPTAPQVEVRNKSNLRVQNKVPAGEDCKFVRRNSWKSRQGDENIQFQSNEGIDQNALTKRMEKYTISLPHLKETKVGITLEQIYASSRLKKRDIISCQKREDSLQRKNLHTSEERIQFFKRELQKNRISFMEDSITLVIDRNNIVKDTINQISSTDRFSFYKEVKIFFVGEEAQDAGGVLKEWIFYLVQTILSTPNEINFGEEFAQTRNNRKLLRSKSLTDSKEESKRKINENASFRNGSPDSNSSRVRFPKSKLSSKSAHFGESEESELLDSVKGRGRSNVEVCKSGDEVYYHLKSTGSLKICKLLGQIVGKAIFEDIPLEPKFTNFMLKCILSQDFEIQDCMTYDQSLSSSFTYIKENVISQYELGMNFTIQDKDKGIYELVKDGENIKVNNYTKHAYINLFLEYFGYHKAYKQISAFLEGLNSIIPRKLLNILTVEDLKKLLVGKTEINLDDWKANTVYKGETLHHNHPTISTFWKIISSLEDHDLRKFLQFATGCRSIPIDGFKSLKNNRQEECLFTINLVNVSHNFIRAHTCFNRIDLPVMEELQLKKSIDHILSMEQFIFDFE</sequence>
<dbReference type="EMBL" id="CAMPGE010002446">
    <property type="protein sequence ID" value="CAI2361250.1"/>
    <property type="molecule type" value="Genomic_DNA"/>
</dbReference>
<accession>A0AAD1U4J7</accession>
<dbReference type="Pfam" id="PF00632">
    <property type="entry name" value="HECT"/>
    <property type="match status" value="1"/>
</dbReference>
<comment type="caution">
    <text evidence="9">The sequence shown here is derived from an EMBL/GenBank/DDBJ whole genome shotgun (WGS) entry which is preliminary data.</text>
</comment>
<dbReference type="PANTHER" id="PTHR11254:SF440">
    <property type="entry name" value="E3 UBIQUITIN-PROTEIN LIGASE NEDD-4"/>
    <property type="match status" value="1"/>
</dbReference>
<feature type="domain" description="HECT" evidence="8">
    <location>
        <begin position="194"/>
        <end position="592"/>
    </location>
</feature>
<evidence type="ECO:0000256" key="5">
    <source>
        <dbReference type="ARBA" id="ARBA00022786"/>
    </source>
</evidence>
<evidence type="ECO:0000256" key="6">
    <source>
        <dbReference type="PROSITE-ProRule" id="PRU00104"/>
    </source>
</evidence>
<dbReference type="GO" id="GO:0006511">
    <property type="term" value="P:ubiquitin-dependent protein catabolic process"/>
    <property type="evidence" value="ECO:0007669"/>
    <property type="project" value="TreeGrafter"/>
</dbReference>
<proteinExistence type="predicted"/>
<evidence type="ECO:0000256" key="3">
    <source>
        <dbReference type="ARBA" id="ARBA00012485"/>
    </source>
</evidence>
<dbReference type="PROSITE" id="PS50237">
    <property type="entry name" value="HECT"/>
    <property type="match status" value="1"/>
</dbReference>
<dbReference type="Gene3D" id="3.90.1750.10">
    <property type="entry name" value="Hect, E3 ligase catalytic domains"/>
    <property type="match status" value="2"/>
</dbReference>
<evidence type="ECO:0000256" key="7">
    <source>
        <dbReference type="SAM" id="MobiDB-lite"/>
    </source>
</evidence>
<keyword evidence="4" id="KW-0808">Transferase</keyword>
<dbReference type="InterPro" id="IPR035983">
    <property type="entry name" value="Hect_E3_ubiquitin_ligase"/>
</dbReference>
<reference evidence="9" key="1">
    <citation type="submission" date="2023-07" db="EMBL/GenBank/DDBJ databases">
        <authorList>
            <consortium name="AG Swart"/>
            <person name="Singh M."/>
            <person name="Singh A."/>
            <person name="Seah K."/>
            <person name="Emmerich C."/>
        </authorList>
    </citation>
    <scope>NUCLEOTIDE SEQUENCE</scope>
    <source>
        <strain evidence="9">DP1</strain>
    </source>
</reference>
<dbReference type="PANTHER" id="PTHR11254">
    <property type="entry name" value="HECT DOMAIN UBIQUITIN-PROTEIN LIGASE"/>
    <property type="match status" value="1"/>
</dbReference>
<dbReference type="GO" id="GO:0005737">
    <property type="term" value="C:cytoplasm"/>
    <property type="evidence" value="ECO:0007669"/>
    <property type="project" value="TreeGrafter"/>
</dbReference>
<evidence type="ECO:0000256" key="2">
    <source>
        <dbReference type="ARBA" id="ARBA00004906"/>
    </source>
</evidence>
<gene>
    <name evidence="9" type="ORF">ECRASSUSDP1_LOCUS2560</name>
</gene>
<dbReference type="EC" id="2.3.2.26" evidence="3"/>
<organism evidence="9 10">
    <name type="scientific">Euplotes crassus</name>
    <dbReference type="NCBI Taxonomy" id="5936"/>
    <lineage>
        <taxon>Eukaryota</taxon>
        <taxon>Sar</taxon>
        <taxon>Alveolata</taxon>
        <taxon>Ciliophora</taxon>
        <taxon>Intramacronucleata</taxon>
        <taxon>Spirotrichea</taxon>
        <taxon>Hypotrichia</taxon>
        <taxon>Euplotida</taxon>
        <taxon>Euplotidae</taxon>
        <taxon>Moneuplotes</taxon>
    </lineage>
</organism>
<dbReference type="Proteomes" id="UP001295684">
    <property type="component" value="Unassembled WGS sequence"/>
</dbReference>
<dbReference type="SMART" id="SM00119">
    <property type="entry name" value="HECTc"/>
    <property type="match status" value="1"/>
</dbReference>
<dbReference type="InterPro" id="IPR000569">
    <property type="entry name" value="HECT_dom"/>
</dbReference>